<dbReference type="SUPFAM" id="SSF56349">
    <property type="entry name" value="DNA breaking-rejoining enzymes"/>
    <property type="match status" value="1"/>
</dbReference>
<dbReference type="EMBL" id="CP023275">
    <property type="protein sequence ID" value="ATB69061.1"/>
    <property type="molecule type" value="Genomic_DNA"/>
</dbReference>
<evidence type="ECO:0000256" key="2">
    <source>
        <dbReference type="ARBA" id="ARBA00022908"/>
    </source>
</evidence>
<dbReference type="Pfam" id="PF00589">
    <property type="entry name" value="Phage_integrase"/>
    <property type="match status" value="1"/>
</dbReference>
<dbReference type="GO" id="GO:0006310">
    <property type="term" value="P:DNA recombination"/>
    <property type="evidence" value="ECO:0007669"/>
    <property type="project" value="UniProtKB-KW"/>
</dbReference>
<proteinExistence type="inferred from homology"/>
<feature type="domain" description="Tyr recombinase" evidence="6">
    <location>
        <begin position="179"/>
        <end position="386"/>
    </location>
</feature>
<dbReference type="Proteomes" id="UP000217349">
    <property type="component" value="Chromosome"/>
</dbReference>
<accession>A0A290HCW1</accession>
<evidence type="ECO:0000256" key="4">
    <source>
        <dbReference type="ARBA" id="ARBA00023172"/>
    </source>
</evidence>
<comment type="similarity">
    <text evidence="1">Belongs to the 'phage' integrase family.</text>
</comment>
<dbReference type="PROSITE" id="PS51898">
    <property type="entry name" value="TYR_RECOMBINASE"/>
    <property type="match status" value="1"/>
</dbReference>
<protein>
    <submittedName>
        <fullName evidence="8">Uncharacterized protein</fullName>
    </submittedName>
</protein>
<dbReference type="InterPro" id="IPR013762">
    <property type="entry name" value="Integrase-like_cat_sf"/>
</dbReference>
<dbReference type="PROSITE" id="PS51900">
    <property type="entry name" value="CB"/>
    <property type="match status" value="1"/>
</dbReference>
<evidence type="ECO:0000256" key="5">
    <source>
        <dbReference type="PROSITE-ProRule" id="PRU01248"/>
    </source>
</evidence>
<sequence length="397" mass="46443">MEDIRAIILNRSNRKFWYIRYFITTKDGTVSKIEESTGVKKVEKTLAYMQTRFLPAWIARKFEARKVTKIQSKEFSYFAKIFLKDYEKWHDYQNIEYRVNRILTEFGEKSIASITKLEIKQFLNSLKNTQTKNEISKNTKNKYLRVFHGVFEIAVDGEAIDRNFTYEIKLKEVVKRDLDVVKPFSPYEVNTLLKEAQNTEYGLYLYDYLGIAFNQGMSPSEIIGLQIGDIDLVKRSITIRRDITKGKIKETKTVYRDRTIPLFDASMAHFENLIREAKRKTSLWLFSGIDGKNFEDIKDIRGNRILVKDGKVLRQNTKWYKLLVDCGIEYRGIKNCRHTFAVAALESKAFTPQQIANILGHGSLKMLLEHYAKWLKDKAMYASTSINLFENAYSKHG</sequence>
<dbReference type="GO" id="GO:0003677">
    <property type="term" value="F:DNA binding"/>
    <property type="evidence" value="ECO:0007669"/>
    <property type="project" value="UniProtKB-UniRule"/>
</dbReference>
<dbReference type="InterPro" id="IPR044068">
    <property type="entry name" value="CB"/>
</dbReference>
<organism evidence="8 9">
    <name type="scientific">Sulfurospirillum diekertiae</name>
    <dbReference type="NCBI Taxonomy" id="1854492"/>
    <lineage>
        <taxon>Bacteria</taxon>
        <taxon>Pseudomonadati</taxon>
        <taxon>Campylobacterota</taxon>
        <taxon>Epsilonproteobacteria</taxon>
        <taxon>Campylobacterales</taxon>
        <taxon>Sulfurospirillaceae</taxon>
        <taxon>Sulfurospirillum</taxon>
    </lineage>
</organism>
<dbReference type="PANTHER" id="PTHR30349">
    <property type="entry name" value="PHAGE INTEGRASE-RELATED"/>
    <property type="match status" value="1"/>
</dbReference>
<keyword evidence="4" id="KW-0233">DNA recombination</keyword>
<dbReference type="KEGG" id="sulj:SJPD1_0949"/>
<dbReference type="RefSeq" id="WP_096046190.1">
    <property type="nucleotide sequence ID" value="NZ_CP023275.1"/>
</dbReference>
<evidence type="ECO:0000313" key="9">
    <source>
        <dbReference type="Proteomes" id="UP000217349"/>
    </source>
</evidence>
<evidence type="ECO:0000259" key="6">
    <source>
        <dbReference type="PROSITE" id="PS51898"/>
    </source>
</evidence>
<keyword evidence="2" id="KW-0229">DNA integration</keyword>
<gene>
    <name evidence="8" type="ORF">SJPD1_0949</name>
</gene>
<dbReference type="Gene3D" id="1.10.443.10">
    <property type="entry name" value="Intergrase catalytic core"/>
    <property type="match status" value="1"/>
</dbReference>
<evidence type="ECO:0000256" key="1">
    <source>
        <dbReference type="ARBA" id="ARBA00008857"/>
    </source>
</evidence>
<dbReference type="Gene3D" id="1.10.150.130">
    <property type="match status" value="1"/>
</dbReference>
<dbReference type="GO" id="GO:0015074">
    <property type="term" value="P:DNA integration"/>
    <property type="evidence" value="ECO:0007669"/>
    <property type="project" value="UniProtKB-KW"/>
</dbReference>
<evidence type="ECO:0000259" key="7">
    <source>
        <dbReference type="PROSITE" id="PS51900"/>
    </source>
</evidence>
<reference evidence="9" key="1">
    <citation type="submission" date="2017-09" db="EMBL/GenBank/DDBJ databases">
        <title>The complete genome of Sulfurospirillum sp. JPD-1.</title>
        <authorList>
            <person name="Goris T."/>
        </authorList>
    </citation>
    <scope>NUCLEOTIDE SEQUENCE [LARGE SCALE GENOMIC DNA]</scope>
    <source>
        <strain evidence="9">JPD-1</strain>
    </source>
</reference>
<feature type="domain" description="Core-binding (CB)" evidence="7">
    <location>
        <begin position="73"/>
        <end position="155"/>
    </location>
</feature>
<dbReference type="InterPro" id="IPR002104">
    <property type="entry name" value="Integrase_catalytic"/>
</dbReference>
<dbReference type="InterPro" id="IPR050090">
    <property type="entry name" value="Tyrosine_recombinase_XerCD"/>
</dbReference>
<dbReference type="InterPro" id="IPR010998">
    <property type="entry name" value="Integrase_recombinase_N"/>
</dbReference>
<dbReference type="InterPro" id="IPR011010">
    <property type="entry name" value="DNA_brk_join_enz"/>
</dbReference>
<dbReference type="OrthoDB" id="5391994at2"/>
<keyword evidence="3 5" id="KW-0238">DNA-binding</keyword>
<name>A0A290HCW1_9BACT</name>
<evidence type="ECO:0000313" key="8">
    <source>
        <dbReference type="EMBL" id="ATB69061.1"/>
    </source>
</evidence>
<dbReference type="PANTHER" id="PTHR30349:SF41">
    <property type="entry name" value="INTEGRASE_RECOMBINASE PROTEIN MJ0367-RELATED"/>
    <property type="match status" value="1"/>
</dbReference>
<dbReference type="AlphaFoldDB" id="A0A290HCW1"/>
<evidence type="ECO:0000256" key="3">
    <source>
        <dbReference type="ARBA" id="ARBA00023125"/>
    </source>
</evidence>